<proteinExistence type="predicted"/>
<gene>
    <name evidence="2" type="ORF">DF182_26345</name>
</gene>
<dbReference type="EMBL" id="QFFJ01000002">
    <property type="protein sequence ID" value="RBL89996.1"/>
    <property type="molecule type" value="Genomic_DNA"/>
</dbReference>
<feature type="domain" description="NAD-dependent epimerase/dehydratase" evidence="1">
    <location>
        <begin position="3"/>
        <end position="221"/>
    </location>
</feature>
<dbReference type="Proteomes" id="UP000253410">
    <property type="component" value="Unassembled WGS sequence"/>
</dbReference>
<dbReference type="Pfam" id="PF01370">
    <property type="entry name" value="Epimerase"/>
    <property type="match status" value="1"/>
</dbReference>
<protein>
    <recommendedName>
        <fullName evidence="1">NAD-dependent epimerase/dehydratase domain-containing protein</fullName>
    </recommendedName>
</protein>
<dbReference type="InterPro" id="IPR036291">
    <property type="entry name" value="NAD(P)-bd_dom_sf"/>
</dbReference>
<dbReference type="Gene3D" id="3.40.50.720">
    <property type="entry name" value="NAD(P)-binding Rossmann-like Domain"/>
    <property type="match status" value="1"/>
</dbReference>
<sequence length="324" mass="35663">MKIAITGATGYIGSVLTPILLAEGHELRIHTRSAQPEVTGITYVYGSLLDPEFTTTFTSGMDAVIHMAAIISVSDQPDKEAFRFNTESTRLLAAAAQQSGAKRFLLVSSITAYDQYPYEEKMDETRPFTQGMRYGYDHSKAVSQQIAMTYNRDGLEVIVLAPTAVVGPFDKRPSLIGDAVIRIYKGNIPALFPGGVDFVDVRHVAIAIVRALTAGLPGEAYILSGQWTTLKTLATHIGEIRGKRVFLPVLPVWLVMGLLPLVRYYARLSGGAPYYTRQSVYNLTRSNRSIDSSKARRDLGFGTADLATTLKDTVQWFKENKMLS</sequence>
<dbReference type="SUPFAM" id="SSF51735">
    <property type="entry name" value="NAD(P)-binding Rossmann-fold domains"/>
    <property type="match status" value="1"/>
</dbReference>
<dbReference type="PANTHER" id="PTHR43245">
    <property type="entry name" value="BIFUNCTIONAL POLYMYXIN RESISTANCE PROTEIN ARNA"/>
    <property type="match status" value="1"/>
</dbReference>
<evidence type="ECO:0000313" key="2">
    <source>
        <dbReference type="EMBL" id="RBL89996.1"/>
    </source>
</evidence>
<dbReference type="OrthoDB" id="9803111at2"/>
<organism evidence="2 3">
    <name type="scientific">Chitinophaga flava</name>
    <dbReference type="NCBI Taxonomy" id="2259036"/>
    <lineage>
        <taxon>Bacteria</taxon>
        <taxon>Pseudomonadati</taxon>
        <taxon>Bacteroidota</taxon>
        <taxon>Chitinophagia</taxon>
        <taxon>Chitinophagales</taxon>
        <taxon>Chitinophagaceae</taxon>
        <taxon>Chitinophaga</taxon>
    </lineage>
</organism>
<name>A0A365XUE6_9BACT</name>
<reference evidence="2 3" key="1">
    <citation type="submission" date="2018-05" db="EMBL/GenBank/DDBJ databases">
        <title>Chitinophaga sp. K3CV102501T nov., isolated from isolated from a monsoon evergreen broad-leaved forest soil.</title>
        <authorList>
            <person name="Lv Y."/>
        </authorList>
    </citation>
    <scope>NUCLEOTIDE SEQUENCE [LARGE SCALE GENOMIC DNA]</scope>
    <source>
        <strain evidence="2 3">GDMCC 1.1325</strain>
    </source>
</reference>
<dbReference type="InterPro" id="IPR001509">
    <property type="entry name" value="Epimerase_deHydtase"/>
</dbReference>
<dbReference type="InterPro" id="IPR050177">
    <property type="entry name" value="Lipid_A_modif_metabolic_enz"/>
</dbReference>
<accession>A0A365XUE6</accession>
<dbReference type="AlphaFoldDB" id="A0A365XUE6"/>
<evidence type="ECO:0000259" key="1">
    <source>
        <dbReference type="Pfam" id="PF01370"/>
    </source>
</evidence>
<dbReference type="RefSeq" id="WP_113618746.1">
    <property type="nucleotide sequence ID" value="NZ_QFFJ01000002.1"/>
</dbReference>
<evidence type="ECO:0000313" key="3">
    <source>
        <dbReference type="Proteomes" id="UP000253410"/>
    </source>
</evidence>
<comment type="caution">
    <text evidence="2">The sequence shown here is derived from an EMBL/GenBank/DDBJ whole genome shotgun (WGS) entry which is preliminary data.</text>
</comment>
<keyword evidence="3" id="KW-1185">Reference proteome</keyword>